<sequence length="135" mass="15744">MNECDERMLLMTVENKYKLFDCNNVATFIQRLHDLNIKRDSDEKHYQRLYDFVDYLTVILRLTTGLPHDRMRRGPVDLSGLTGNGGMSFICVFPPCPVQPLVLPSMIDWDWDAIHASIAQWNKEQEELLLSKIDD</sequence>
<dbReference type="Proteomes" id="UP000663889">
    <property type="component" value="Unassembled WGS sequence"/>
</dbReference>
<dbReference type="AlphaFoldDB" id="A0A815RB04"/>
<organism evidence="1 2">
    <name type="scientific">Rotaria sordida</name>
    <dbReference type="NCBI Taxonomy" id="392033"/>
    <lineage>
        <taxon>Eukaryota</taxon>
        <taxon>Metazoa</taxon>
        <taxon>Spiralia</taxon>
        <taxon>Gnathifera</taxon>
        <taxon>Rotifera</taxon>
        <taxon>Eurotatoria</taxon>
        <taxon>Bdelloidea</taxon>
        <taxon>Philodinida</taxon>
        <taxon>Philodinidae</taxon>
        <taxon>Rotaria</taxon>
    </lineage>
</organism>
<accession>A0A815RB04</accession>
<comment type="caution">
    <text evidence="1">The sequence shown here is derived from an EMBL/GenBank/DDBJ whole genome shotgun (WGS) entry which is preliminary data.</text>
</comment>
<name>A0A815RB04_9BILA</name>
<dbReference type="EMBL" id="CAJNOU010005343">
    <property type="protein sequence ID" value="CAF1475018.1"/>
    <property type="molecule type" value="Genomic_DNA"/>
</dbReference>
<evidence type="ECO:0000313" key="1">
    <source>
        <dbReference type="EMBL" id="CAF1475018.1"/>
    </source>
</evidence>
<gene>
    <name evidence="1" type="ORF">SEV965_LOCUS34828</name>
</gene>
<reference evidence="1" key="1">
    <citation type="submission" date="2021-02" db="EMBL/GenBank/DDBJ databases">
        <authorList>
            <person name="Nowell W R."/>
        </authorList>
    </citation>
    <scope>NUCLEOTIDE SEQUENCE</scope>
</reference>
<protein>
    <submittedName>
        <fullName evidence="1">Uncharacterized protein</fullName>
    </submittedName>
</protein>
<proteinExistence type="predicted"/>
<evidence type="ECO:0000313" key="2">
    <source>
        <dbReference type="Proteomes" id="UP000663889"/>
    </source>
</evidence>